<dbReference type="KEGG" id="mhk:DFR87_04120"/>
<evidence type="ECO:0000313" key="1">
    <source>
        <dbReference type="EMBL" id="AWR99010.1"/>
    </source>
</evidence>
<reference evidence="2" key="2">
    <citation type="submission" date="2020-03" db="EMBL/GenBank/DDBJ databases">
        <title>Complete Genome Sequences of Extremely Thermoacidophilic, Metal-Mobilizing Type-Strain Members of the Archaeal Family Sulfolobaceae: Acidianus brierleyi DSM-1651T, Acidianus sulfidivorans DSM-18786T, Metallosphaera hakonensis DSM-7519T, and Metallosphaera prunae DSM-10039T.</title>
        <authorList>
            <person name="Counts J.A."/>
            <person name="Kelly R.M."/>
        </authorList>
    </citation>
    <scope>NUCLEOTIDE SEQUENCE [LARGE SCALE GENOMIC DNA]</scope>
    <source>
        <strain evidence="2">HO1-1</strain>
    </source>
</reference>
<protein>
    <submittedName>
        <fullName evidence="1">Uncharacterized protein</fullName>
    </submittedName>
</protein>
<dbReference type="EMBL" id="CP029287">
    <property type="protein sequence ID" value="AWR99010.1"/>
    <property type="molecule type" value="Genomic_DNA"/>
</dbReference>
<accession>A0A2U9ISI5</accession>
<evidence type="ECO:0000313" key="2">
    <source>
        <dbReference type="Proteomes" id="UP000247586"/>
    </source>
</evidence>
<dbReference type="Proteomes" id="UP000247586">
    <property type="component" value="Chromosome"/>
</dbReference>
<dbReference type="OrthoDB" id="42404at2157"/>
<proteinExistence type="predicted"/>
<gene>
    <name evidence="1" type="ORF">DFR87_04120</name>
</gene>
<dbReference type="RefSeq" id="WP_054836505.1">
    <property type="nucleotide sequence ID" value="NZ_BBBA01000005.1"/>
</dbReference>
<name>A0A2U9ISI5_9CREN</name>
<keyword evidence="2" id="KW-1185">Reference proteome</keyword>
<dbReference type="GeneID" id="36834500"/>
<reference evidence="2" key="3">
    <citation type="submission" date="2020-03" db="EMBL/GenBank/DDBJ databases">
        <title>Sequencing and Assembly of Multiple Reported Metal-Biooxidizing Members of the Extremely Thermoacidophilic Archaeal Family Sulfolobaceae.</title>
        <authorList>
            <person name="Counts J.A."/>
            <person name="Kelly R.M."/>
        </authorList>
    </citation>
    <scope>NUCLEOTIDE SEQUENCE [LARGE SCALE GENOMIC DNA]</scope>
    <source>
        <strain evidence="2">HO1-1</strain>
    </source>
</reference>
<sequence>MRVKSINVERNRIEFCYNQISVVVYLLENEMRIAEEITYEVTTGPVISNLQIVLKDGKVILSSPFGENTLENPGNVIKGILEIIEGIREKHPKVYDKYMDFLKKYNS</sequence>
<reference evidence="1 2" key="1">
    <citation type="submission" date="2018-05" db="EMBL/GenBank/DDBJ databases">
        <title>Complete Genome Sequences of Extremely Thermoacidophilic, Metal-Mobilizing Type-Strain Members of the Archaeal Family Sulfolobaceae: Acidianus brierleyi DSM-1651T, Acidianus sulfidivorans DSM-18786T, Metallosphaera hakonensis DSM-7519T, and Metallosphaera prunae DSM-10039T.</title>
        <authorList>
            <person name="Counts J.A."/>
            <person name="Kelly R.M."/>
        </authorList>
    </citation>
    <scope>NUCLEOTIDE SEQUENCE [LARGE SCALE GENOMIC DNA]</scope>
    <source>
        <strain evidence="1 2">HO1-1</strain>
    </source>
</reference>
<organism evidence="1 2">
    <name type="scientific">Metallosphaera hakonensis JCM 8857 = DSM 7519</name>
    <dbReference type="NCBI Taxonomy" id="1293036"/>
    <lineage>
        <taxon>Archaea</taxon>
        <taxon>Thermoproteota</taxon>
        <taxon>Thermoprotei</taxon>
        <taxon>Sulfolobales</taxon>
        <taxon>Sulfolobaceae</taxon>
        <taxon>Metallosphaera</taxon>
    </lineage>
</organism>
<dbReference type="AlphaFoldDB" id="A0A2U9ISI5"/>